<dbReference type="OrthoDB" id="8779439at2"/>
<reference evidence="1 2" key="1">
    <citation type="submission" date="2019-11" db="EMBL/GenBank/DDBJ databases">
        <title>Type strains purchased from KCTC, JCM and DSMZ.</title>
        <authorList>
            <person name="Lu H."/>
        </authorList>
    </citation>
    <scope>NUCLEOTIDE SEQUENCE [LARGE SCALE GENOMIC DNA]</scope>
    <source>
        <strain evidence="1 2">KCTC 22382</strain>
    </source>
</reference>
<dbReference type="EMBL" id="WNKY01000024">
    <property type="protein sequence ID" value="MTV39853.1"/>
    <property type="molecule type" value="Genomic_DNA"/>
</dbReference>
<evidence type="ECO:0000313" key="1">
    <source>
        <dbReference type="EMBL" id="MTV39853.1"/>
    </source>
</evidence>
<name>A0A6L6PLM1_9BURK</name>
<protein>
    <recommendedName>
        <fullName evidence="3">DUF2622 domain-containing protein</fullName>
    </recommendedName>
</protein>
<dbReference type="RefSeq" id="WP_155465650.1">
    <property type="nucleotide sequence ID" value="NZ_WNKY01000024.1"/>
</dbReference>
<organism evidence="1 2">
    <name type="scientific">Duganella radicis</name>
    <dbReference type="NCBI Taxonomy" id="551988"/>
    <lineage>
        <taxon>Bacteria</taxon>
        <taxon>Pseudomonadati</taxon>
        <taxon>Pseudomonadota</taxon>
        <taxon>Betaproteobacteria</taxon>
        <taxon>Burkholderiales</taxon>
        <taxon>Oxalobacteraceae</taxon>
        <taxon>Telluria group</taxon>
        <taxon>Duganella</taxon>
    </lineage>
</organism>
<gene>
    <name evidence="1" type="ORF">GM676_20000</name>
</gene>
<evidence type="ECO:0008006" key="3">
    <source>
        <dbReference type="Google" id="ProtNLM"/>
    </source>
</evidence>
<keyword evidence="2" id="KW-1185">Reference proteome</keyword>
<dbReference type="Proteomes" id="UP000475582">
    <property type="component" value="Unassembled WGS sequence"/>
</dbReference>
<comment type="caution">
    <text evidence="1">The sequence shown here is derived from an EMBL/GenBank/DDBJ whole genome shotgun (WGS) entry which is preliminary data.</text>
</comment>
<proteinExistence type="predicted"/>
<evidence type="ECO:0000313" key="2">
    <source>
        <dbReference type="Proteomes" id="UP000475582"/>
    </source>
</evidence>
<sequence>MVNYIIRVSYAAPDNDTFDRLNVELAKFNVAGAIKADDGKGYYLPQGEYCYSGNETINEVRDAVFRLSSTIQSEPQVLVVEVTTLSWAGFKLVEGT</sequence>
<accession>A0A6L6PLM1</accession>
<dbReference type="AlphaFoldDB" id="A0A6L6PLM1"/>